<evidence type="ECO:0000259" key="1">
    <source>
        <dbReference type="PROSITE" id="PS50263"/>
    </source>
</evidence>
<dbReference type="PANTHER" id="PTHR11750">
    <property type="entry name" value="PROTEIN N-TERMINAL AMIDASE"/>
    <property type="match status" value="1"/>
</dbReference>
<keyword evidence="3" id="KW-1185">Reference proteome</keyword>
<dbReference type="Gene3D" id="3.60.110.10">
    <property type="entry name" value="Carbon-nitrogen hydrolase"/>
    <property type="match status" value="1"/>
</dbReference>
<organism evidence="2 3">
    <name type="scientific">Clydaea vesicula</name>
    <dbReference type="NCBI Taxonomy" id="447962"/>
    <lineage>
        <taxon>Eukaryota</taxon>
        <taxon>Fungi</taxon>
        <taxon>Fungi incertae sedis</taxon>
        <taxon>Chytridiomycota</taxon>
        <taxon>Chytridiomycota incertae sedis</taxon>
        <taxon>Chytridiomycetes</taxon>
        <taxon>Lobulomycetales</taxon>
        <taxon>Lobulomycetaceae</taxon>
        <taxon>Clydaea</taxon>
    </lineage>
</organism>
<name>A0AAD5U0P9_9FUNG</name>
<evidence type="ECO:0000313" key="2">
    <source>
        <dbReference type="EMBL" id="KAJ3220046.1"/>
    </source>
</evidence>
<keyword evidence="2" id="KW-0378">Hydrolase</keyword>
<dbReference type="PROSITE" id="PS50263">
    <property type="entry name" value="CN_HYDROLASE"/>
    <property type="match status" value="1"/>
</dbReference>
<dbReference type="GO" id="GO:0030163">
    <property type="term" value="P:protein catabolic process"/>
    <property type="evidence" value="ECO:0007669"/>
    <property type="project" value="TreeGrafter"/>
</dbReference>
<dbReference type="InterPro" id="IPR039703">
    <property type="entry name" value="Nta1"/>
</dbReference>
<dbReference type="GO" id="GO:0008418">
    <property type="term" value="F:protein-N-terminal asparagine amidohydrolase activity"/>
    <property type="evidence" value="ECO:0007669"/>
    <property type="project" value="InterPro"/>
</dbReference>
<dbReference type="GO" id="GO:0070773">
    <property type="term" value="F:protein-N-terminal glutamine amidohydrolase activity"/>
    <property type="evidence" value="ECO:0007669"/>
    <property type="project" value="InterPro"/>
</dbReference>
<dbReference type="SUPFAM" id="SSF56317">
    <property type="entry name" value="Carbon-nitrogen hydrolase"/>
    <property type="match status" value="1"/>
</dbReference>
<gene>
    <name evidence="2" type="primary">NTA1</name>
    <name evidence="2" type="ORF">HK099_004475</name>
</gene>
<feature type="domain" description="CN hydrolase" evidence="1">
    <location>
        <begin position="1"/>
        <end position="282"/>
    </location>
</feature>
<dbReference type="PANTHER" id="PTHR11750:SF26">
    <property type="entry name" value="PROTEIN N-TERMINAL AMIDASE"/>
    <property type="match status" value="1"/>
</dbReference>
<sequence length="282" mass="32823">MKVGLLQFAPELGRKENNIKKANEILKKFDLKKSDLDILILPEMIFTGYTFKDKLEIQPLVEDENGDSVLWAKEISKLYNCFVQVGFPRKSKDGKLFNSVCIVDPNNLEVVLYDKHFLYSMDEVWAEEGSGFRSFEFDFFEFGKRIVALGICMDINPYKFESEFDKFEFSTFHVNFQTDYIFLSNAWVLKSLNNENDDFFIEEPLKPHFSTLEYWLIRLSPLIKSTKDTEKVIYCFISNRTGVEKKTIFCGSSCVFKFQSGKVSLMDSLNKTEENLLLVDIS</sequence>
<protein>
    <submittedName>
        <fullName evidence="2">Carbon-nitrogen hydrolase</fullName>
    </submittedName>
</protein>
<reference evidence="2" key="1">
    <citation type="submission" date="2020-05" db="EMBL/GenBank/DDBJ databases">
        <title>Phylogenomic resolution of chytrid fungi.</title>
        <authorList>
            <person name="Stajich J.E."/>
            <person name="Amses K."/>
            <person name="Simmons R."/>
            <person name="Seto K."/>
            <person name="Myers J."/>
            <person name="Bonds A."/>
            <person name="Quandt C.A."/>
            <person name="Barry K."/>
            <person name="Liu P."/>
            <person name="Grigoriev I."/>
            <person name="Longcore J.E."/>
            <person name="James T.Y."/>
        </authorList>
    </citation>
    <scope>NUCLEOTIDE SEQUENCE</scope>
    <source>
        <strain evidence="2">JEL0476</strain>
    </source>
</reference>
<dbReference type="Proteomes" id="UP001211065">
    <property type="component" value="Unassembled WGS sequence"/>
</dbReference>
<dbReference type="EMBL" id="JADGJW010000317">
    <property type="protein sequence ID" value="KAJ3220046.1"/>
    <property type="molecule type" value="Genomic_DNA"/>
</dbReference>
<comment type="caution">
    <text evidence="2">The sequence shown here is derived from an EMBL/GenBank/DDBJ whole genome shotgun (WGS) entry which is preliminary data.</text>
</comment>
<dbReference type="AlphaFoldDB" id="A0AAD5U0P9"/>
<accession>A0AAD5U0P9</accession>
<dbReference type="Pfam" id="PF00795">
    <property type="entry name" value="CN_hydrolase"/>
    <property type="match status" value="1"/>
</dbReference>
<evidence type="ECO:0000313" key="3">
    <source>
        <dbReference type="Proteomes" id="UP001211065"/>
    </source>
</evidence>
<dbReference type="InterPro" id="IPR003010">
    <property type="entry name" value="C-N_Hydrolase"/>
</dbReference>
<dbReference type="InterPro" id="IPR036526">
    <property type="entry name" value="C-N_Hydrolase_sf"/>
</dbReference>
<proteinExistence type="predicted"/>